<feature type="signal peptide" evidence="7">
    <location>
        <begin position="1"/>
        <end position="16"/>
    </location>
</feature>
<keyword evidence="7" id="KW-0732">Signal</keyword>
<dbReference type="PANTHER" id="PTHR43678:SF1">
    <property type="entry name" value="BETA-N-ACETYLHEXOSAMINIDASE"/>
    <property type="match status" value="1"/>
</dbReference>
<feature type="domain" description="Glycoside hydrolase family 20 catalytic" evidence="8">
    <location>
        <begin position="172"/>
        <end position="333"/>
    </location>
</feature>
<dbReference type="STRING" id="1447875.A0A2B7Y4I5"/>
<accession>A0A2B7Y4I5</accession>
<dbReference type="InterPro" id="IPR052764">
    <property type="entry name" value="GH20_Enzymes"/>
</dbReference>
<dbReference type="GO" id="GO:0005975">
    <property type="term" value="P:carbohydrate metabolic process"/>
    <property type="evidence" value="ECO:0007669"/>
    <property type="project" value="InterPro"/>
</dbReference>
<dbReference type="Proteomes" id="UP000223968">
    <property type="component" value="Unassembled WGS sequence"/>
</dbReference>
<evidence type="ECO:0000259" key="9">
    <source>
        <dbReference type="Pfam" id="PF02838"/>
    </source>
</evidence>
<dbReference type="Gene3D" id="3.20.20.80">
    <property type="entry name" value="Glycosidases"/>
    <property type="match status" value="1"/>
</dbReference>
<dbReference type="Pfam" id="PF00728">
    <property type="entry name" value="Glyco_hydro_20"/>
    <property type="match status" value="1"/>
</dbReference>
<dbReference type="InterPro" id="IPR017853">
    <property type="entry name" value="GH"/>
</dbReference>
<evidence type="ECO:0000256" key="6">
    <source>
        <dbReference type="PIRSR" id="PIRSR625705-1"/>
    </source>
</evidence>
<dbReference type="Gene3D" id="3.30.379.10">
    <property type="entry name" value="Chitobiase/beta-hexosaminidase domain 2-like"/>
    <property type="match status" value="1"/>
</dbReference>
<dbReference type="OrthoDB" id="428480at2759"/>
<dbReference type="PRINTS" id="PR00738">
    <property type="entry name" value="GLHYDRLASE20"/>
</dbReference>
<dbReference type="EC" id="3.2.1.52" evidence="3"/>
<dbReference type="InterPro" id="IPR015882">
    <property type="entry name" value="HEX_bac_N"/>
</dbReference>
<dbReference type="SUPFAM" id="SSF51445">
    <property type="entry name" value="(Trans)glycosidases"/>
    <property type="match status" value="1"/>
</dbReference>
<evidence type="ECO:0000256" key="7">
    <source>
        <dbReference type="SAM" id="SignalP"/>
    </source>
</evidence>
<evidence type="ECO:0000256" key="4">
    <source>
        <dbReference type="ARBA" id="ARBA00022801"/>
    </source>
</evidence>
<dbReference type="InterPro" id="IPR015883">
    <property type="entry name" value="Glyco_hydro_20_cat"/>
</dbReference>
<keyword evidence="5" id="KW-0326">Glycosidase</keyword>
<dbReference type="InterPro" id="IPR029018">
    <property type="entry name" value="Hex-like_dom2"/>
</dbReference>
<evidence type="ECO:0000259" key="8">
    <source>
        <dbReference type="Pfam" id="PF00728"/>
    </source>
</evidence>
<evidence type="ECO:0000256" key="2">
    <source>
        <dbReference type="ARBA" id="ARBA00006285"/>
    </source>
</evidence>
<keyword evidence="4" id="KW-0378">Hydrolase</keyword>
<evidence type="ECO:0000313" key="11">
    <source>
        <dbReference type="Proteomes" id="UP000223968"/>
    </source>
</evidence>
<evidence type="ECO:0000256" key="3">
    <source>
        <dbReference type="ARBA" id="ARBA00012663"/>
    </source>
</evidence>
<proteinExistence type="inferred from homology"/>
<comment type="caution">
    <text evidence="10">The sequence shown here is derived from an EMBL/GenBank/DDBJ whole genome shotgun (WGS) entry which is preliminary data.</text>
</comment>
<dbReference type="PANTHER" id="PTHR43678">
    <property type="entry name" value="PUTATIVE (AFU_ORTHOLOGUE AFUA_2G00640)-RELATED"/>
    <property type="match status" value="1"/>
</dbReference>
<evidence type="ECO:0000256" key="5">
    <source>
        <dbReference type="ARBA" id="ARBA00023295"/>
    </source>
</evidence>
<evidence type="ECO:0000313" key="10">
    <source>
        <dbReference type="EMBL" id="PGH15961.1"/>
    </source>
</evidence>
<dbReference type="InterPro" id="IPR025705">
    <property type="entry name" value="Beta_hexosaminidase_sua/sub"/>
</dbReference>
<reference evidence="10 11" key="1">
    <citation type="submission" date="2017-10" db="EMBL/GenBank/DDBJ databases">
        <title>Comparative genomics in systemic dimorphic fungi from Ajellomycetaceae.</title>
        <authorList>
            <person name="Munoz J.F."/>
            <person name="Mcewen J.G."/>
            <person name="Clay O.K."/>
            <person name="Cuomo C.A."/>
        </authorList>
    </citation>
    <scope>NUCLEOTIDE SEQUENCE [LARGE SCALE GENOMIC DNA]</scope>
    <source>
        <strain evidence="10 11">UAMH5409</strain>
    </source>
</reference>
<dbReference type="GO" id="GO:0004563">
    <property type="term" value="F:beta-N-acetylhexosaminidase activity"/>
    <property type="evidence" value="ECO:0007669"/>
    <property type="project" value="UniProtKB-EC"/>
</dbReference>
<evidence type="ECO:0000256" key="1">
    <source>
        <dbReference type="ARBA" id="ARBA00001231"/>
    </source>
</evidence>
<feature type="domain" description="Beta-hexosaminidase bacterial type N-terminal" evidence="9">
    <location>
        <begin position="81"/>
        <end position="169"/>
    </location>
</feature>
<sequence length="712" mass="80145">MRFVLIFISTVASALQTLPPVQWANGNNVGGPGFPTPTTKKTIYIIEPFADHRDQNGLTLIPPSAYEFAETFLQDLEQITDAEWSLERVKEPPKEAKGIFLGELRKSGEKLTYEDGTATEEGYELEIKGDAVFIGGTGARGMYWGTQTLLQLLLIHGEKGIPSGRIVDAPAYRTRGFMLDAGRKWYSPNFLKELCTYASFFKMSEFHYHTSDNYPLNRGRNETWNEVYAQFSLRPENKALHGIVQRVNETLSRADFEDLQQHCARRGVTVIPEIEAPGHSLYITKWKPHLALEKKDLLNLRHPESVPLVKSIWAEFLPWFKTKEVHIGADEYDPALADDYIRFVNEMAEFVKSTSNKKIRIWGTHEPSESLTISKDVIIQHWQYGQSDPLALERDGYQFINSQDWWSYMSLKNDHSPIFPATYPQFFNNTRVLNFADRPHWQWEPSLFNPVNVTEQVKPGSKGNKGAIMAGWNDNGPDATTQLEAYYAMKDGIPVVAARAWAGSVGERLDVDTLSKTLKLLTKGVPAQNLDRKVLPLVKESENFSGPLITWSRQKGTRISGIGSKGMDYTLVLETEGPFEMVSPDATLCLFQNGNLVFTSDGWQYPLRSVAENDGFDPGHPGRIWTNVSSSTHQPVTITMVAQLTIKTDAMSGSRVWVDGKFVGRFEAFVFGGKNTLFSWSQMAFVAPLNDFKGNGLKSYALTRNKHVSGTI</sequence>
<comment type="catalytic activity">
    <reaction evidence="1">
        <text>Hydrolysis of terminal non-reducing N-acetyl-D-hexosamine residues in N-acetyl-beta-D-hexosaminides.</text>
        <dbReference type="EC" id="3.2.1.52"/>
    </reaction>
</comment>
<name>A0A2B7Y4I5_9EURO</name>
<dbReference type="SUPFAM" id="SSF55545">
    <property type="entry name" value="beta-N-acetylhexosaminidase-like domain"/>
    <property type="match status" value="1"/>
</dbReference>
<gene>
    <name evidence="10" type="ORF">AJ79_02128</name>
</gene>
<dbReference type="CDD" id="cd06564">
    <property type="entry name" value="GH20_DspB_LnbB-like"/>
    <property type="match status" value="1"/>
</dbReference>
<dbReference type="AlphaFoldDB" id="A0A2B7Y4I5"/>
<dbReference type="EMBL" id="PDNB01000021">
    <property type="protein sequence ID" value="PGH15961.1"/>
    <property type="molecule type" value="Genomic_DNA"/>
</dbReference>
<feature type="chain" id="PRO_5012180036" description="beta-N-acetylhexosaminidase" evidence="7">
    <location>
        <begin position="17"/>
        <end position="712"/>
    </location>
</feature>
<organism evidence="10 11">
    <name type="scientific">Helicocarpus griseus UAMH5409</name>
    <dbReference type="NCBI Taxonomy" id="1447875"/>
    <lineage>
        <taxon>Eukaryota</taxon>
        <taxon>Fungi</taxon>
        <taxon>Dikarya</taxon>
        <taxon>Ascomycota</taxon>
        <taxon>Pezizomycotina</taxon>
        <taxon>Eurotiomycetes</taxon>
        <taxon>Eurotiomycetidae</taxon>
        <taxon>Onygenales</taxon>
        <taxon>Ajellomycetaceae</taxon>
        <taxon>Helicocarpus</taxon>
    </lineage>
</organism>
<comment type="similarity">
    <text evidence="2">Belongs to the glycosyl hydrolase 20 family.</text>
</comment>
<feature type="active site" description="Proton donor" evidence="6">
    <location>
        <position position="331"/>
    </location>
</feature>
<protein>
    <recommendedName>
        <fullName evidence="3">beta-N-acetylhexosaminidase</fullName>
        <ecNumber evidence="3">3.2.1.52</ecNumber>
    </recommendedName>
</protein>
<keyword evidence="11" id="KW-1185">Reference proteome</keyword>
<dbReference type="Pfam" id="PF02838">
    <property type="entry name" value="Glyco_hydro_20b"/>
    <property type="match status" value="1"/>
</dbReference>